<keyword evidence="2" id="KW-0175">Coiled coil</keyword>
<dbReference type="GO" id="GO:0012505">
    <property type="term" value="C:endomembrane system"/>
    <property type="evidence" value="ECO:0007669"/>
    <property type="project" value="TreeGrafter"/>
</dbReference>
<dbReference type="RefSeq" id="XP_030386722.1">
    <property type="nucleotide sequence ID" value="XM_030530862.1"/>
</dbReference>
<keyword evidence="4" id="KW-0812">Transmembrane</keyword>
<dbReference type="CDD" id="cd15848">
    <property type="entry name" value="SNARE_syntaxin1-like"/>
    <property type="match status" value="1"/>
</dbReference>
<keyword evidence="4" id="KW-1133">Transmembrane helix</keyword>
<dbReference type="InterPro" id="IPR010989">
    <property type="entry name" value="SNARE"/>
</dbReference>
<dbReference type="PANTHER" id="PTHR19957:SF19">
    <property type="entry name" value="SYNTAXIN-4"/>
    <property type="match status" value="1"/>
</dbReference>
<dbReference type="Gene3D" id="1.20.58.70">
    <property type="match status" value="1"/>
</dbReference>
<dbReference type="OrthoDB" id="10255013at2759"/>
<dbReference type="Pfam" id="PF05739">
    <property type="entry name" value="SNARE"/>
    <property type="match status" value="1"/>
</dbReference>
<keyword evidence="4" id="KW-0472">Membrane</keyword>
<dbReference type="GeneID" id="115633416"/>
<feature type="coiled-coil region" evidence="2">
    <location>
        <begin position="205"/>
        <end position="256"/>
    </location>
</feature>
<evidence type="ECO:0000256" key="2">
    <source>
        <dbReference type="SAM" id="Coils"/>
    </source>
</evidence>
<dbReference type="InterPro" id="IPR000727">
    <property type="entry name" value="T_SNARE_dom"/>
</dbReference>
<dbReference type="PANTHER" id="PTHR19957">
    <property type="entry name" value="SYNTAXIN"/>
    <property type="match status" value="1"/>
</dbReference>
<organism evidence="6 7">
    <name type="scientific">Drosophila lebanonensis</name>
    <name type="common">Fruit fly</name>
    <name type="synonym">Scaptodrosophila lebanonensis</name>
    <dbReference type="NCBI Taxonomy" id="7225"/>
    <lineage>
        <taxon>Eukaryota</taxon>
        <taxon>Metazoa</taxon>
        <taxon>Ecdysozoa</taxon>
        <taxon>Arthropoda</taxon>
        <taxon>Hexapoda</taxon>
        <taxon>Insecta</taxon>
        <taxon>Pterygota</taxon>
        <taxon>Neoptera</taxon>
        <taxon>Endopterygota</taxon>
        <taxon>Diptera</taxon>
        <taxon>Brachycera</taxon>
        <taxon>Muscomorpha</taxon>
        <taxon>Ephydroidea</taxon>
        <taxon>Drosophilidae</taxon>
        <taxon>Scaptodrosophila</taxon>
    </lineage>
</organism>
<reference evidence="7" key="1">
    <citation type="submission" date="2025-08" db="UniProtKB">
        <authorList>
            <consortium name="RefSeq"/>
        </authorList>
    </citation>
    <scope>IDENTIFICATION</scope>
    <source>
        <strain evidence="7">11010-0011.00</strain>
        <tissue evidence="7">Whole body</tissue>
    </source>
</reference>
<comment type="similarity">
    <text evidence="1">Belongs to the syntaxin family.</text>
</comment>
<protein>
    <submittedName>
        <fullName evidence="7">Syntaxin-4 isoform X1</fullName>
    </submittedName>
</protein>
<proteinExistence type="inferred from homology"/>
<evidence type="ECO:0000259" key="5">
    <source>
        <dbReference type="PROSITE" id="PS50192"/>
    </source>
</evidence>
<dbReference type="GO" id="GO:0006886">
    <property type="term" value="P:intracellular protein transport"/>
    <property type="evidence" value="ECO:0007669"/>
    <property type="project" value="TreeGrafter"/>
</dbReference>
<dbReference type="InterPro" id="IPR045242">
    <property type="entry name" value="Syntaxin"/>
</dbReference>
<keyword evidence="6" id="KW-1185">Reference proteome</keyword>
<sequence>MLQFSPTTCTDFYLAATRSLSANSTSSSSNGSLLVSVYNSTVEYNNNNNSNTSNSGNNNNNHTSHQGGKAEDKSKDKEKESSKMTQHGANVDAILNPYSEIRLHLSQIDANLEAMNRMAQTINLRTFNDNEMDDLHNKNLRLGNILMNRFKEFKANLPPENDYSLEARMKRTLFYGLYQTYINLWQRNEEFLQHYELKMKKNLRMHTKIINAEATEQEIEQLLENKTTKLFVDNILQETEKERQTLRDLMDRFNELKKLEKSIEDVHALFMRIQTLVMEQSETIQRVEFHAQQATLYVDKGAVELDQAEKYQKKARKKKIMLIAILIVVLVVLVLVGLYL</sequence>
<dbReference type="GO" id="GO:0005484">
    <property type="term" value="F:SNAP receptor activity"/>
    <property type="evidence" value="ECO:0007669"/>
    <property type="project" value="TreeGrafter"/>
</dbReference>
<gene>
    <name evidence="7" type="primary">LOC115633416</name>
</gene>
<feature type="compositionally biased region" description="Low complexity" evidence="3">
    <location>
        <begin position="44"/>
        <end position="64"/>
    </location>
</feature>
<dbReference type="GO" id="GO:0006906">
    <property type="term" value="P:vesicle fusion"/>
    <property type="evidence" value="ECO:0007669"/>
    <property type="project" value="TreeGrafter"/>
</dbReference>
<evidence type="ECO:0000256" key="3">
    <source>
        <dbReference type="SAM" id="MobiDB-lite"/>
    </source>
</evidence>
<feature type="domain" description="T-SNARE coiled-coil homology" evidence="5">
    <location>
        <begin position="246"/>
        <end position="308"/>
    </location>
</feature>
<dbReference type="SMART" id="SM00397">
    <property type="entry name" value="t_SNARE"/>
    <property type="match status" value="1"/>
</dbReference>
<name>A0A6J2UHS7_DROLE</name>
<evidence type="ECO:0000256" key="4">
    <source>
        <dbReference type="SAM" id="Phobius"/>
    </source>
</evidence>
<evidence type="ECO:0000313" key="7">
    <source>
        <dbReference type="RefSeq" id="XP_030386722.1"/>
    </source>
</evidence>
<dbReference type="Proteomes" id="UP000504634">
    <property type="component" value="Unplaced"/>
</dbReference>
<evidence type="ECO:0000256" key="1">
    <source>
        <dbReference type="ARBA" id="ARBA00009063"/>
    </source>
</evidence>
<dbReference type="SUPFAM" id="SSF47661">
    <property type="entry name" value="t-snare proteins"/>
    <property type="match status" value="1"/>
</dbReference>
<evidence type="ECO:0000313" key="6">
    <source>
        <dbReference type="Proteomes" id="UP000504634"/>
    </source>
</evidence>
<dbReference type="AlphaFoldDB" id="A0A6J2UHS7"/>
<feature type="transmembrane region" description="Helical" evidence="4">
    <location>
        <begin position="320"/>
        <end position="339"/>
    </location>
</feature>
<accession>A0A6J2UHS7</accession>
<dbReference type="GO" id="GO:0031201">
    <property type="term" value="C:SNARE complex"/>
    <property type="evidence" value="ECO:0007669"/>
    <property type="project" value="TreeGrafter"/>
</dbReference>
<dbReference type="GO" id="GO:0005886">
    <property type="term" value="C:plasma membrane"/>
    <property type="evidence" value="ECO:0007669"/>
    <property type="project" value="TreeGrafter"/>
</dbReference>
<dbReference type="GO" id="GO:0006887">
    <property type="term" value="P:exocytosis"/>
    <property type="evidence" value="ECO:0007669"/>
    <property type="project" value="TreeGrafter"/>
</dbReference>
<dbReference type="PROSITE" id="PS50192">
    <property type="entry name" value="T_SNARE"/>
    <property type="match status" value="1"/>
</dbReference>
<dbReference type="FunFam" id="1.20.5.110:FF:000083">
    <property type="entry name" value="syntaxin-4 isoform X2"/>
    <property type="match status" value="1"/>
</dbReference>
<dbReference type="GO" id="GO:0048278">
    <property type="term" value="P:vesicle docking"/>
    <property type="evidence" value="ECO:0007669"/>
    <property type="project" value="TreeGrafter"/>
</dbReference>
<feature type="compositionally biased region" description="Basic and acidic residues" evidence="3">
    <location>
        <begin position="68"/>
        <end position="82"/>
    </location>
</feature>
<dbReference type="GO" id="GO:0000149">
    <property type="term" value="F:SNARE binding"/>
    <property type="evidence" value="ECO:0007669"/>
    <property type="project" value="TreeGrafter"/>
</dbReference>
<feature type="region of interest" description="Disordered" evidence="3">
    <location>
        <begin position="44"/>
        <end position="90"/>
    </location>
</feature>